<keyword evidence="5 8" id="KW-0804">Transcription</keyword>
<feature type="domain" description="Transcription factor Tfb2 C-terminal" evidence="9">
    <location>
        <begin position="462"/>
        <end position="529"/>
    </location>
</feature>
<keyword evidence="6 8" id="KW-0234">DNA repair</keyword>
<reference evidence="10" key="1">
    <citation type="journal article" date="2021" name="Front. Plant Sci.">
        <title>Chromosome-Scale Genome Assembly for Chinese Sour Jujube and Insights Into Its Genome Evolution and Domestication Signature.</title>
        <authorList>
            <person name="Shen L.-Y."/>
            <person name="Luo H."/>
            <person name="Wang X.-L."/>
            <person name="Wang X.-M."/>
            <person name="Qiu X.-J."/>
            <person name="Liu H."/>
            <person name="Zhou S.-S."/>
            <person name="Jia K.-H."/>
            <person name="Nie S."/>
            <person name="Bao Y.-T."/>
            <person name="Zhang R.-G."/>
            <person name="Yun Q.-Z."/>
            <person name="Chai Y.-H."/>
            <person name="Lu J.-Y."/>
            <person name="Li Y."/>
            <person name="Zhao S.-W."/>
            <person name="Mao J.-F."/>
            <person name="Jia S.-G."/>
            <person name="Mao Y.-M."/>
        </authorList>
    </citation>
    <scope>NUCLEOTIDE SEQUENCE</scope>
    <source>
        <strain evidence="10">AT0</strain>
        <tissue evidence="10">Leaf</tissue>
    </source>
</reference>
<comment type="similarity">
    <text evidence="2 8">Belongs to the TFB2 family.</text>
</comment>
<comment type="caution">
    <text evidence="10">The sequence shown here is derived from an EMBL/GenBank/DDBJ whole genome shotgun (WGS) entry which is preliminary data.</text>
</comment>
<dbReference type="Pfam" id="PF18307">
    <property type="entry name" value="Tfb2_C"/>
    <property type="match status" value="1"/>
</dbReference>
<evidence type="ECO:0000256" key="1">
    <source>
        <dbReference type="ARBA" id="ARBA00004123"/>
    </source>
</evidence>
<dbReference type="GO" id="GO:0005675">
    <property type="term" value="C:transcription factor TFIIH holo complex"/>
    <property type="evidence" value="ECO:0007669"/>
    <property type="project" value="TreeGrafter"/>
</dbReference>
<dbReference type="PANTHER" id="PTHR13152">
    <property type="entry name" value="TFIIH, POLYPEPTIDE 4"/>
    <property type="match status" value="1"/>
</dbReference>
<evidence type="ECO:0000256" key="8">
    <source>
        <dbReference type="RuleBase" id="RU364024"/>
    </source>
</evidence>
<keyword evidence="3 8" id="KW-0227">DNA damage</keyword>
<dbReference type="GO" id="GO:0000439">
    <property type="term" value="C:transcription factor TFIIH core complex"/>
    <property type="evidence" value="ECO:0007669"/>
    <property type="project" value="InterPro"/>
</dbReference>
<protein>
    <recommendedName>
        <fullName evidence="8">RNA polymerase II transcription factor B subunit 2</fullName>
    </recommendedName>
</protein>
<comment type="subcellular location">
    <subcellularLocation>
        <location evidence="1 8">Nucleus</location>
    </subcellularLocation>
</comment>
<dbReference type="AlphaFoldDB" id="A0A978W1Z7"/>
<sequence>MPQVKIIAKNFMDMVASLPAMKLDKLYANAFICEAILRSLPPLAKKYVLQMLFIEGPVSATSMQEWVLADGVSKHQVAIDRLIQLRLFTETADRKRETTYRLNPVLQANLQKLLTCGEVLPREPMPPNVTARLPSLEDLEAFALEKWECFLLQLINSSQAEKPTNISSSMMKIFQRGLLSQREKEAPRLTESGFQFLLMDTNAQLWYIIREYISNSEYLYKFPLCFVEYFLHISFHNRMLCHIEFFNNNFRSVLCIFFNVDQIIQNHIHFRQEETVTLTCYLLFITNIFYVDAIFLDQERGVDPADLISFLLELSFHVTGEAYNMNTLTDVQSNTIKDLSDLGLVKLQQGRKESWFIPTKLATNLSVSLADSSSRKQGFVVVETNFRMYAYSTSKLHCEILRLFSRIEYQLPNLIVGAITKESLYTAFENGITAEQIISFIQQNAHPRVAERIPSVPENVTDQIRLWESDLNRIEMTPAHHYDEFPSKEVFEAACDFAREWNGLLWEDSKKKRLVVKAEIHMHMRDFLRGQK</sequence>
<evidence type="ECO:0000256" key="2">
    <source>
        <dbReference type="ARBA" id="ARBA00007132"/>
    </source>
</evidence>
<dbReference type="EMBL" id="JAEACU010000001">
    <property type="protein sequence ID" value="KAH7545981.1"/>
    <property type="molecule type" value="Genomic_DNA"/>
</dbReference>
<dbReference type="Proteomes" id="UP000813462">
    <property type="component" value="Unassembled WGS sequence"/>
</dbReference>
<keyword evidence="4 8" id="KW-0805">Transcription regulation</keyword>
<dbReference type="GO" id="GO:0003690">
    <property type="term" value="F:double-stranded DNA binding"/>
    <property type="evidence" value="ECO:0007669"/>
    <property type="project" value="TreeGrafter"/>
</dbReference>
<keyword evidence="7 8" id="KW-0539">Nucleus</keyword>
<dbReference type="InterPro" id="IPR004598">
    <property type="entry name" value="TFIIH_p52/Tfb2"/>
</dbReference>
<evidence type="ECO:0000256" key="4">
    <source>
        <dbReference type="ARBA" id="ARBA00023015"/>
    </source>
</evidence>
<evidence type="ECO:0000256" key="7">
    <source>
        <dbReference type="ARBA" id="ARBA00023242"/>
    </source>
</evidence>
<evidence type="ECO:0000256" key="6">
    <source>
        <dbReference type="ARBA" id="ARBA00023204"/>
    </source>
</evidence>
<name>A0A978W1Z7_ZIZJJ</name>
<dbReference type="GO" id="GO:0006289">
    <property type="term" value="P:nucleotide-excision repair"/>
    <property type="evidence" value="ECO:0007669"/>
    <property type="project" value="InterPro"/>
</dbReference>
<dbReference type="InterPro" id="IPR040662">
    <property type="entry name" value="Tfb2_C"/>
</dbReference>
<evidence type="ECO:0000313" key="10">
    <source>
        <dbReference type="EMBL" id="KAH7545981.1"/>
    </source>
</evidence>
<evidence type="ECO:0000313" key="11">
    <source>
        <dbReference type="Proteomes" id="UP000813462"/>
    </source>
</evidence>
<evidence type="ECO:0000256" key="5">
    <source>
        <dbReference type="ARBA" id="ARBA00023163"/>
    </source>
</evidence>
<proteinExistence type="inferred from homology"/>
<dbReference type="PANTHER" id="PTHR13152:SF0">
    <property type="entry name" value="GENERAL TRANSCRIPTION FACTOR IIH SUBUNIT 4"/>
    <property type="match status" value="1"/>
</dbReference>
<dbReference type="GO" id="GO:0001671">
    <property type="term" value="F:ATPase activator activity"/>
    <property type="evidence" value="ECO:0007669"/>
    <property type="project" value="InterPro"/>
</dbReference>
<evidence type="ECO:0000259" key="9">
    <source>
        <dbReference type="Pfam" id="PF18307"/>
    </source>
</evidence>
<organism evidence="10 11">
    <name type="scientific">Ziziphus jujuba var. spinosa</name>
    <dbReference type="NCBI Taxonomy" id="714518"/>
    <lineage>
        <taxon>Eukaryota</taxon>
        <taxon>Viridiplantae</taxon>
        <taxon>Streptophyta</taxon>
        <taxon>Embryophyta</taxon>
        <taxon>Tracheophyta</taxon>
        <taxon>Spermatophyta</taxon>
        <taxon>Magnoliopsida</taxon>
        <taxon>eudicotyledons</taxon>
        <taxon>Gunneridae</taxon>
        <taxon>Pentapetalae</taxon>
        <taxon>rosids</taxon>
        <taxon>fabids</taxon>
        <taxon>Rosales</taxon>
        <taxon>Rhamnaceae</taxon>
        <taxon>Paliureae</taxon>
        <taxon>Ziziphus</taxon>
    </lineage>
</organism>
<gene>
    <name evidence="10" type="ORF">FEM48_Zijuj01G0151900</name>
</gene>
<dbReference type="Gene3D" id="3.30.70.2610">
    <property type="match status" value="1"/>
</dbReference>
<evidence type="ECO:0000256" key="3">
    <source>
        <dbReference type="ARBA" id="ARBA00022763"/>
    </source>
</evidence>
<comment type="function">
    <text evidence="8">Component of the general transcription and DNA repair factor IIH (TFIIH) core complex which is involved in general and transcription-coupled nucleotide excision repair (NER) of damaged DNA.</text>
</comment>
<dbReference type="Pfam" id="PF03849">
    <property type="entry name" value="Tfb2"/>
    <property type="match status" value="2"/>
</dbReference>
<accession>A0A978W1Z7</accession>